<feature type="compositionally biased region" description="Basic and acidic residues" evidence="1">
    <location>
        <begin position="214"/>
        <end position="229"/>
    </location>
</feature>
<proteinExistence type="predicted"/>
<feature type="region of interest" description="Disordered" evidence="1">
    <location>
        <begin position="123"/>
        <end position="229"/>
    </location>
</feature>
<dbReference type="Proteomes" id="UP000492821">
    <property type="component" value="Unassembled WGS sequence"/>
</dbReference>
<reference evidence="3" key="2">
    <citation type="submission" date="2020-10" db="UniProtKB">
        <authorList>
            <consortium name="WormBaseParasite"/>
        </authorList>
    </citation>
    <scope>IDENTIFICATION</scope>
</reference>
<sequence length="308" mass="34463">MKQQSDGSRTDGRNRFKHNNHENSFIIHLEHSFLPVKRLLFKRNHGSRKPRKSLFLLCSKPTMQSHILVALLLVGMAYAAPLGDNQPRPAVLTPGLEVIKNPLEGTLQQDTAIITSDTAPRNVSETVNANGDGPIVAEPVVESDKDVEVDSTEGSGSVSDESSVETGIETSVETTESTVDASDVTSTVTSDETLVETTPEPSKESSSESSSEESAEKTSNEEDEHNEVTQRIEDLVRFVEDILQYFDNRLEYQDRMFERFSGEIRTVVMHLAKQFGKLQNYVVNRPRVHPNHFQYPEDILTLPNGFEY</sequence>
<keyword evidence="2" id="KW-1185">Reference proteome</keyword>
<accession>A0A7E4VET7</accession>
<feature type="compositionally biased region" description="Low complexity" evidence="1">
    <location>
        <begin position="152"/>
        <end position="200"/>
    </location>
</feature>
<dbReference type="AlphaFoldDB" id="A0A7E4VET7"/>
<protein>
    <submittedName>
        <fullName evidence="3">Uncharacterized protein</fullName>
    </submittedName>
</protein>
<name>A0A7E4VET7_PANRE</name>
<evidence type="ECO:0000256" key="1">
    <source>
        <dbReference type="SAM" id="MobiDB-lite"/>
    </source>
</evidence>
<evidence type="ECO:0000313" key="3">
    <source>
        <dbReference type="WBParaSite" id="Pan_g2004.t1"/>
    </source>
</evidence>
<organism evidence="2 3">
    <name type="scientific">Panagrellus redivivus</name>
    <name type="common">Microworm</name>
    <dbReference type="NCBI Taxonomy" id="6233"/>
    <lineage>
        <taxon>Eukaryota</taxon>
        <taxon>Metazoa</taxon>
        <taxon>Ecdysozoa</taxon>
        <taxon>Nematoda</taxon>
        <taxon>Chromadorea</taxon>
        <taxon>Rhabditida</taxon>
        <taxon>Tylenchina</taxon>
        <taxon>Panagrolaimomorpha</taxon>
        <taxon>Panagrolaimoidea</taxon>
        <taxon>Panagrolaimidae</taxon>
        <taxon>Panagrellus</taxon>
    </lineage>
</organism>
<evidence type="ECO:0000313" key="2">
    <source>
        <dbReference type="Proteomes" id="UP000492821"/>
    </source>
</evidence>
<reference evidence="2" key="1">
    <citation type="journal article" date="2013" name="Genetics">
        <title>The draft genome and transcriptome of Panagrellus redivivus are shaped by the harsh demands of a free-living lifestyle.</title>
        <authorList>
            <person name="Srinivasan J."/>
            <person name="Dillman A.R."/>
            <person name="Macchietto M.G."/>
            <person name="Heikkinen L."/>
            <person name="Lakso M."/>
            <person name="Fracchia K.M."/>
            <person name="Antoshechkin I."/>
            <person name="Mortazavi A."/>
            <person name="Wong G."/>
            <person name="Sternberg P.W."/>
        </authorList>
    </citation>
    <scope>NUCLEOTIDE SEQUENCE [LARGE SCALE GENOMIC DNA]</scope>
    <source>
        <strain evidence="2">MT8872</strain>
    </source>
</reference>
<dbReference type="WBParaSite" id="Pan_g2004.t1">
    <property type="protein sequence ID" value="Pan_g2004.t1"/>
    <property type="gene ID" value="Pan_g2004"/>
</dbReference>